<keyword evidence="2" id="KW-0813">Transport</keyword>
<gene>
    <name evidence="6" type="primary">spuE_2</name>
    <name evidence="6" type="ORF">IMCC3135_08920</name>
</gene>
<evidence type="ECO:0000256" key="2">
    <source>
        <dbReference type="ARBA" id="ARBA00022448"/>
    </source>
</evidence>
<sequence>MFRQLCSTGPVTTLMAACLLMTGPAQAAGELNIFNWGNYTSPELIEKFEKTYDVKVTITDYDSNDTALAKVRAGGHGFDIVVPSAPYMHIWIGEGLLLETRPDQMENFKNMEDRWTGVDWDEGRHYSVPWQWGLIGTVVDTSVYDGDINTSSIFLDPPEELIGKVNVAPEMTDVMYSAIKYLGGEWCTDDKEFLRTVRDKLVEAKTKWIAMDYGTIEKFASRDYAAAFYWNGAAMRAREKNPDVRFGFPKEGFAYFMDSAAVLVDAKNPGNAKLFQNFIMDPENAAMISNFAKYANGIKGSDEYLSEELKTAPELSVPPELEASGAFLAVCPVEVNDLYARIWTDISK</sequence>
<evidence type="ECO:0000256" key="3">
    <source>
        <dbReference type="ARBA" id="ARBA00022729"/>
    </source>
</evidence>
<dbReference type="Proteomes" id="UP000250079">
    <property type="component" value="Chromosome"/>
</dbReference>
<dbReference type="GO" id="GO:0019808">
    <property type="term" value="F:polyamine binding"/>
    <property type="evidence" value="ECO:0007669"/>
    <property type="project" value="InterPro"/>
</dbReference>
<feature type="chain" id="PRO_5016384372" evidence="5">
    <location>
        <begin position="28"/>
        <end position="348"/>
    </location>
</feature>
<dbReference type="OrthoDB" id="9769319at2"/>
<dbReference type="InterPro" id="IPR006059">
    <property type="entry name" value="SBP"/>
</dbReference>
<dbReference type="RefSeq" id="WP_088917260.1">
    <property type="nucleotide sequence ID" value="NZ_CP018632.1"/>
</dbReference>
<evidence type="ECO:0000313" key="6">
    <source>
        <dbReference type="EMBL" id="ASJ71882.1"/>
    </source>
</evidence>
<name>A0A2Z2NKG3_9GAMM</name>
<accession>A0A2Z2NKG3</accession>
<dbReference type="PRINTS" id="PR00909">
    <property type="entry name" value="SPERMDNBNDNG"/>
</dbReference>
<evidence type="ECO:0000313" key="7">
    <source>
        <dbReference type="Proteomes" id="UP000250079"/>
    </source>
</evidence>
<dbReference type="GO" id="GO:0042597">
    <property type="term" value="C:periplasmic space"/>
    <property type="evidence" value="ECO:0007669"/>
    <property type="project" value="UniProtKB-SubCell"/>
</dbReference>
<dbReference type="Pfam" id="PF13416">
    <property type="entry name" value="SBP_bac_8"/>
    <property type="match status" value="1"/>
</dbReference>
<protein>
    <submittedName>
        <fullName evidence="6">Spermidine-binding periplasmic protein SpuE</fullName>
    </submittedName>
</protein>
<keyword evidence="3 5" id="KW-0732">Signal</keyword>
<dbReference type="Gene3D" id="3.40.190.10">
    <property type="entry name" value="Periplasmic binding protein-like II"/>
    <property type="match status" value="2"/>
</dbReference>
<organism evidence="6 7">
    <name type="scientific">Granulosicoccus antarcticus IMCC3135</name>
    <dbReference type="NCBI Taxonomy" id="1192854"/>
    <lineage>
        <taxon>Bacteria</taxon>
        <taxon>Pseudomonadati</taxon>
        <taxon>Pseudomonadota</taxon>
        <taxon>Gammaproteobacteria</taxon>
        <taxon>Chromatiales</taxon>
        <taxon>Granulosicoccaceae</taxon>
        <taxon>Granulosicoccus</taxon>
    </lineage>
</organism>
<keyword evidence="4" id="KW-0574">Periplasm</keyword>
<keyword evidence="7" id="KW-1185">Reference proteome</keyword>
<evidence type="ECO:0000256" key="1">
    <source>
        <dbReference type="ARBA" id="ARBA00004418"/>
    </source>
</evidence>
<dbReference type="PROSITE" id="PS51257">
    <property type="entry name" value="PROKAR_LIPOPROTEIN"/>
    <property type="match status" value="1"/>
</dbReference>
<evidence type="ECO:0000256" key="4">
    <source>
        <dbReference type="ARBA" id="ARBA00022764"/>
    </source>
</evidence>
<dbReference type="SUPFAM" id="SSF53850">
    <property type="entry name" value="Periplasmic binding protein-like II"/>
    <property type="match status" value="1"/>
</dbReference>
<feature type="signal peptide" evidence="5">
    <location>
        <begin position="1"/>
        <end position="27"/>
    </location>
</feature>
<evidence type="ECO:0000256" key="5">
    <source>
        <dbReference type="SAM" id="SignalP"/>
    </source>
</evidence>
<dbReference type="EMBL" id="CP018632">
    <property type="protein sequence ID" value="ASJ71882.1"/>
    <property type="molecule type" value="Genomic_DNA"/>
</dbReference>
<dbReference type="AlphaFoldDB" id="A0A2Z2NKG3"/>
<dbReference type="PANTHER" id="PTHR30222:SF12">
    <property type="entry name" value="NORSPERMIDINE SENSOR"/>
    <property type="match status" value="1"/>
</dbReference>
<proteinExistence type="predicted"/>
<dbReference type="InterPro" id="IPR001188">
    <property type="entry name" value="Sperm_putr-bd"/>
</dbReference>
<comment type="subcellular location">
    <subcellularLocation>
        <location evidence="1">Periplasm</location>
    </subcellularLocation>
</comment>
<dbReference type="PANTHER" id="PTHR30222">
    <property type="entry name" value="SPERMIDINE/PUTRESCINE-BINDING PERIPLASMIC PROTEIN"/>
    <property type="match status" value="1"/>
</dbReference>
<dbReference type="GO" id="GO:0015846">
    <property type="term" value="P:polyamine transport"/>
    <property type="evidence" value="ECO:0007669"/>
    <property type="project" value="InterPro"/>
</dbReference>
<dbReference type="KEGG" id="gai:IMCC3135_08920"/>
<reference evidence="6 7" key="1">
    <citation type="submission" date="2016-12" db="EMBL/GenBank/DDBJ databases">
        <authorList>
            <person name="Song W.-J."/>
            <person name="Kurnit D.M."/>
        </authorList>
    </citation>
    <scope>NUCLEOTIDE SEQUENCE [LARGE SCALE GENOMIC DNA]</scope>
    <source>
        <strain evidence="6 7">IMCC3135</strain>
    </source>
</reference>